<accession>A0A836G1X4</accession>
<dbReference type="PANTHER" id="PTHR21422:SF9">
    <property type="entry name" value="RAB3 GTPASE-ACTIVATING PROTEIN CATALYTIC SUBUNIT"/>
    <property type="match status" value="1"/>
</dbReference>
<dbReference type="GO" id="GO:0005783">
    <property type="term" value="C:endoplasmic reticulum"/>
    <property type="evidence" value="ECO:0007669"/>
    <property type="project" value="UniProtKB-SubCell"/>
</dbReference>
<evidence type="ECO:0000256" key="4">
    <source>
        <dbReference type="ARBA" id="ARBA00008856"/>
    </source>
</evidence>
<evidence type="ECO:0000256" key="8">
    <source>
        <dbReference type="ARBA" id="ARBA00022824"/>
    </source>
</evidence>
<dbReference type="GO" id="GO:0005794">
    <property type="term" value="C:Golgi apparatus"/>
    <property type="evidence" value="ECO:0007669"/>
    <property type="project" value="UniProtKB-SubCell"/>
</dbReference>
<feature type="domain" description="Rab3GAP catalytic subunit C-terminal" evidence="12">
    <location>
        <begin position="268"/>
        <end position="460"/>
    </location>
</feature>
<dbReference type="EMBL" id="JAANIC010005836">
    <property type="protein sequence ID" value="KAG5330343.1"/>
    <property type="molecule type" value="Genomic_DNA"/>
</dbReference>
<evidence type="ECO:0000256" key="3">
    <source>
        <dbReference type="ARBA" id="ARBA00004496"/>
    </source>
</evidence>
<keyword evidence="7" id="KW-0963">Cytoplasm</keyword>
<gene>
    <name evidence="13" type="primary">Rab3gap1_0</name>
    <name evidence="13" type="ORF">G6Z76_0013316</name>
</gene>
<evidence type="ECO:0000256" key="10">
    <source>
        <dbReference type="SAM" id="MobiDB-lite"/>
    </source>
</evidence>
<keyword evidence="8" id="KW-0256">Endoplasmic reticulum</keyword>
<feature type="region of interest" description="Disordered" evidence="10">
    <location>
        <begin position="85"/>
        <end position="105"/>
    </location>
</feature>
<evidence type="ECO:0000313" key="13">
    <source>
        <dbReference type="EMBL" id="KAG5330343.1"/>
    </source>
</evidence>
<proteinExistence type="inferred from homology"/>
<keyword evidence="6" id="KW-0343">GTPase activation</keyword>
<evidence type="ECO:0000256" key="5">
    <source>
        <dbReference type="ARBA" id="ARBA00015817"/>
    </source>
</evidence>
<dbReference type="Pfam" id="PF19533">
    <property type="entry name" value="Rab3-GAP_cat_C"/>
    <property type="match status" value="1"/>
</dbReference>
<dbReference type="InterPro" id="IPR045698">
    <property type="entry name" value="Rab3GAP1_C"/>
</dbReference>
<evidence type="ECO:0000259" key="11">
    <source>
        <dbReference type="Pfam" id="PF13890"/>
    </source>
</evidence>
<dbReference type="Proteomes" id="UP000669903">
    <property type="component" value="Unassembled WGS sequence"/>
</dbReference>
<feature type="non-terminal residue" evidence="13">
    <location>
        <position position="1"/>
    </location>
</feature>
<organism evidence="13 14">
    <name type="scientific">Acromyrmex charruanus</name>
    <dbReference type="NCBI Taxonomy" id="2715315"/>
    <lineage>
        <taxon>Eukaryota</taxon>
        <taxon>Metazoa</taxon>
        <taxon>Ecdysozoa</taxon>
        <taxon>Arthropoda</taxon>
        <taxon>Hexapoda</taxon>
        <taxon>Insecta</taxon>
        <taxon>Pterygota</taxon>
        <taxon>Neoptera</taxon>
        <taxon>Endopterygota</taxon>
        <taxon>Hymenoptera</taxon>
        <taxon>Apocrita</taxon>
        <taxon>Aculeata</taxon>
        <taxon>Formicoidea</taxon>
        <taxon>Formicidae</taxon>
        <taxon>Myrmicinae</taxon>
        <taxon>Acromyrmex</taxon>
    </lineage>
</organism>
<dbReference type="Pfam" id="PF13890">
    <property type="entry name" value="Rab3-GTPase_cat"/>
    <property type="match status" value="2"/>
</dbReference>
<feature type="domain" description="Rab3GAP catalytic subunit conserved" evidence="11">
    <location>
        <begin position="212"/>
        <end position="256"/>
    </location>
</feature>
<evidence type="ECO:0000259" key="12">
    <source>
        <dbReference type="Pfam" id="PF19533"/>
    </source>
</evidence>
<dbReference type="AlphaFoldDB" id="A0A836G1X4"/>
<protein>
    <recommendedName>
        <fullName evidence="5">Rab3 GTPase-activating protein catalytic subunit</fullName>
    </recommendedName>
</protein>
<keyword evidence="14" id="KW-1185">Reference proteome</keyword>
<name>A0A836G1X4_9HYME</name>
<evidence type="ECO:0000256" key="6">
    <source>
        <dbReference type="ARBA" id="ARBA00022468"/>
    </source>
</evidence>
<comment type="subcellular location">
    <subcellularLocation>
        <location evidence="3">Cytoplasm</location>
    </subcellularLocation>
    <subcellularLocation>
        <location evidence="2">Endoplasmic reticulum</location>
    </subcellularLocation>
    <subcellularLocation>
        <location evidence="1">Golgi apparatus</location>
        <location evidence="1">cis-Golgi network</location>
    </subcellularLocation>
</comment>
<feature type="domain" description="Rab3GAP catalytic subunit conserved" evidence="11">
    <location>
        <begin position="138"/>
        <end position="211"/>
    </location>
</feature>
<sequence>MTSSELSINRFVRAEQLLGGKCLDDARDGSQEAVPEMRATALTWFLSVSRMWDRVGPDFPDSVRTCLLHQKLQMMNCCITRKKTREENAHRSQSMEIDDVDETESEDDEFFECTSEELTNEELTSTKPQLKAKHLLWNKPAGRLAKHPSLRLIQTGDPLYLPITQDPVPKTEDQLEEDAQVMMQLGTDKYASEMRARMMSASLLSDMESFKHLSPRMMITDNPWSTTWTSAQPVPAHRQKRLFDDTREAEKALHYLCSKRIGQVAQLLLPTLTHAALYTLSLQKQEALPSLPDVAQSILNKLQYATKPIHQKLQLYEEITRDIESVEALVAQVNSLQHKLGGNNDSKEFTSFLIQLMRGKEVSVPGGSRGDIGARITMMFRDAQKAAHMMTSVSNINKDTINAEDSRYKIFPEPSCKEFILRAMIPRPSPSSTPQPQRLYVCLKRDHIRLAGFFSEDTTFL</sequence>
<dbReference type="InterPro" id="IPR045700">
    <property type="entry name" value="Rab3GAP1"/>
</dbReference>
<comment type="similarity">
    <text evidence="4">Belongs to the Rab3-GAP catalytic subunit family.</text>
</comment>
<dbReference type="GO" id="GO:0005096">
    <property type="term" value="F:GTPase activator activity"/>
    <property type="evidence" value="ECO:0007669"/>
    <property type="project" value="UniProtKB-KW"/>
</dbReference>
<feature type="non-terminal residue" evidence="13">
    <location>
        <position position="461"/>
    </location>
</feature>
<evidence type="ECO:0000256" key="7">
    <source>
        <dbReference type="ARBA" id="ARBA00022490"/>
    </source>
</evidence>
<evidence type="ECO:0000313" key="14">
    <source>
        <dbReference type="Proteomes" id="UP000669903"/>
    </source>
</evidence>
<feature type="compositionally biased region" description="Acidic residues" evidence="10">
    <location>
        <begin position="96"/>
        <end position="105"/>
    </location>
</feature>
<comment type="caution">
    <text evidence="13">The sequence shown here is derived from an EMBL/GenBank/DDBJ whole genome shotgun (WGS) entry which is preliminary data.</text>
</comment>
<reference evidence="13" key="1">
    <citation type="submission" date="2020-03" db="EMBL/GenBank/DDBJ databases">
        <title>Relaxed selection underlies rapid genomic changes in the transitions from sociality to social parasitism in ants.</title>
        <authorList>
            <person name="Bi X."/>
        </authorList>
    </citation>
    <scope>NUCLEOTIDE SEQUENCE</scope>
    <source>
        <strain evidence="13">BGI-DK2014a</strain>
        <tissue evidence="13">Whole body</tissue>
    </source>
</reference>
<evidence type="ECO:0000256" key="9">
    <source>
        <dbReference type="ARBA" id="ARBA00023034"/>
    </source>
</evidence>
<dbReference type="InterPro" id="IPR026147">
    <property type="entry name" value="Rab3GAP1_conserved"/>
</dbReference>
<dbReference type="PANTHER" id="PTHR21422">
    <property type="entry name" value="RAB3 GTPASE-ACTIVATING PROTEIN CATALYTIC SUBUNIT"/>
    <property type="match status" value="1"/>
</dbReference>
<evidence type="ECO:0000256" key="1">
    <source>
        <dbReference type="ARBA" id="ARBA00004222"/>
    </source>
</evidence>
<keyword evidence="9" id="KW-0333">Golgi apparatus</keyword>
<evidence type="ECO:0000256" key="2">
    <source>
        <dbReference type="ARBA" id="ARBA00004240"/>
    </source>
</evidence>